<accession>A0A3B9GWY4</accession>
<evidence type="ECO:0000313" key="3">
    <source>
        <dbReference type="Proteomes" id="UP000259610"/>
    </source>
</evidence>
<feature type="region of interest" description="Disordered" evidence="1">
    <location>
        <begin position="1"/>
        <end position="25"/>
    </location>
</feature>
<dbReference type="EMBL" id="DMAN01000156">
    <property type="protein sequence ID" value="HAE26922.1"/>
    <property type="molecule type" value="Genomic_DNA"/>
</dbReference>
<comment type="caution">
    <text evidence="2">The sequence shown here is derived from an EMBL/GenBank/DDBJ whole genome shotgun (WGS) entry which is preliminary data.</text>
</comment>
<evidence type="ECO:0008006" key="4">
    <source>
        <dbReference type="Google" id="ProtNLM"/>
    </source>
</evidence>
<name>A0A3B9GWY4_9PROT</name>
<protein>
    <recommendedName>
        <fullName evidence="4">MFS transporter</fullName>
    </recommendedName>
</protein>
<dbReference type="Proteomes" id="UP000259610">
    <property type="component" value="Unassembled WGS sequence"/>
</dbReference>
<proteinExistence type="predicted"/>
<evidence type="ECO:0000256" key="1">
    <source>
        <dbReference type="SAM" id="MobiDB-lite"/>
    </source>
</evidence>
<sequence>MSDTQVVGPAPAVPESETERADGGPLGIKGLAWAIFEGARNPYYNLIVIYVFAPYFAKELAGGGEHGLSLSGLTVTLAGIATALTAPFL</sequence>
<gene>
    <name evidence="2" type="ORF">DCG58_07175</name>
</gene>
<organism evidence="2 3">
    <name type="scientific">Hyphomonas adhaerens</name>
    <dbReference type="NCBI Taxonomy" id="81029"/>
    <lineage>
        <taxon>Bacteria</taxon>
        <taxon>Pseudomonadati</taxon>
        <taxon>Pseudomonadota</taxon>
        <taxon>Alphaproteobacteria</taxon>
        <taxon>Hyphomonadales</taxon>
        <taxon>Hyphomonadaceae</taxon>
        <taxon>Hyphomonas</taxon>
    </lineage>
</organism>
<dbReference type="AlphaFoldDB" id="A0A3B9GWY4"/>
<feature type="non-terminal residue" evidence="2">
    <location>
        <position position="89"/>
    </location>
</feature>
<evidence type="ECO:0000313" key="2">
    <source>
        <dbReference type="EMBL" id="HAE26922.1"/>
    </source>
</evidence>
<reference evidence="2 3" key="1">
    <citation type="journal article" date="2018" name="Nat. Biotechnol.">
        <title>A standardized bacterial taxonomy based on genome phylogeny substantially revises the tree of life.</title>
        <authorList>
            <person name="Parks D.H."/>
            <person name="Chuvochina M."/>
            <person name="Waite D.W."/>
            <person name="Rinke C."/>
            <person name="Skarshewski A."/>
            <person name="Chaumeil P.A."/>
            <person name="Hugenholtz P."/>
        </authorList>
    </citation>
    <scope>NUCLEOTIDE SEQUENCE [LARGE SCALE GENOMIC DNA]</scope>
    <source>
        <strain evidence="2">UBA8733</strain>
    </source>
</reference>